<accession>A0A0F7S818</accession>
<dbReference type="Proteomes" id="UP000242770">
    <property type="component" value="Unassembled WGS sequence"/>
</dbReference>
<dbReference type="AlphaFoldDB" id="A0A0F7S818"/>
<gene>
    <name evidence="1" type="primary">SSCI68370.1</name>
</gene>
<dbReference type="EMBL" id="CCFA01004066">
    <property type="protein sequence ID" value="CDW99067.1"/>
    <property type="molecule type" value="Genomic_DNA"/>
</dbReference>
<evidence type="ECO:0000313" key="1">
    <source>
        <dbReference type="EMBL" id="CDW99067.1"/>
    </source>
</evidence>
<reference evidence="2" key="1">
    <citation type="submission" date="2014-06" db="EMBL/GenBank/DDBJ databases">
        <authorList>
            <person name="Berkman P.J."/>
        </authorList>
    </citation>
    <scope>NUCLEOTIDE SEQUENCE [LARGE SCALE GENOMIC DNA]</scope>
</reference>
<sequence length="70" mass="7837">VPEDTEWVSVQCRETILDGRIVSDVLMSTEKEKLPIAVCQIDSIMFDMRWYLASLGPSAKPPQSAEPSQL</sequence>
<name>A0A0F7S818_9BASI</name>
<feature type="non-terminal residue" evidence="1">
    <location>
        <position position="1"/>
    </location>
</feature>
<evidence type="ECO:0000313" key="2">
    <source>
        <dbReference type="Proteomes" id="UP000242770"/>
    </source>
</evidence>
<organism evidence="1 2">
    <name type="scientific">Sporisorium scitamineum</name>
    <dbReference type="NCBI Taxonomy" id="49012"/>
    <lineage>
        <taxon>Eukaryota</taxon>
        <taxon>Fungi</taxon>
        <taxon>Dikarya</taxon>
        <taxon>Basidiomycota</taxon>
        <taxon>Ustilaginomycotina</taxon>
        <taxon>Ustilaginomycetes</taxon>
        <taxon>Ustilaginales</taxon>
        <taxon>Ustilaginaceae</taxon>
        <taxon>Sporisorium</taxon>
    </lineage>
</organism>
<proteinExistence type="predicted"/>
<keyword evidence="2" id="KW-1185">Reference proteome</keyword>
<protein>
    <submittedName>
        <fullName evidence="1">Uncharacterized protein</fullName>
    </submittedName>
</protein>